<keyword evidence="2" id="KW-0418">Kinase</keyword>
<dbReference type="PROSITE" id="PS01125">
    <property type="entry name" value="ROK"/>
    <property type="match status" value="1"/>
</dbReference>
<evidence type="ECO:0000313" key="2">
    <source>
        <dbReference type="EMBL" id="AKK05173.1"/>
    </source>
</evidence>
<reference evidence="2 3" key="1">
    <citation type="journal article" date="2015" name="Genome Announc.">
        <title>Complete Genome Sequence of the Type Strain Corynebacterium mustelae DSM 45274, Isolated from Various Tissues of a Male Ferret with Lethal Sepsis.</title>
        <authorList>
            <person name="Ruckert C."/>
            <person name="Eimer J."/>
            <person name="Winkler A."/>
            <person name="Tauch A."/>
        </authorList>
    </citation>
    <scope>NUCLEOTIDE SEQUENCE [LARGE SCALE GENOMIC DNA]</scope>
    <source>
        <strain evidence="2 3">DSM 45274</strain>
    </source>
</reference>
<dbReference type="OrthoDB" id="8772678at2"/>
<keyword evidence="2" id="KW-0808">Transferase</keyword>
<dbReference type="InterPro" id="IPR049874">
    <property type="entry name" value="ROK_cs"/>
</dbReference>
<dbReference type="RefSeq" id="WP_047261433.1">
    <property type="nucleotide sequence ID" value="NZ_CP011542.1"/>
</dbReference>
<dbReference type="KEGG" id="cmv:CMUST_04150"/>
<evidence type="ECO:0000256" key="1">
    <source>
        <dbReference type="ARBA" id="ARBA00006479"/>
    </source>
</evidence>
<comment type="similarity">
    <text evidence="1">Belongs to the ROK (NagC/XylR) family.</text>
</comment>
<reference evidence="3" key="2">
    <citation type="submission" date="2015-05" db="EMBL/GenBank/DDBJ databases">
        <title>Complete genome sequence of Corynebacterium mustelae DSM 45274, isolated from various tissues of a male ferret with lethal sepsis.</title>
        <authorList>
            <person name="Ruckert C."/>
            <person name="Albersmeier A."/>
            <person name="Winkler A."/>
            <person name="Tauch A."/>
        </authorList>
    </citation>
    <scope>NUCLEOTIDE SEQUENCE [LARGE SCALE GENOMIC DNA]</scope>
    <source>
        <strain evidence="3">DSM 45274</strain>
    </source>
</reference>
<dbReference type="GO" id="GO:0004340">
    <property type="term" value="F:glucokinase activity"/>
    <property type="evidence" value="ECO:0007669"/>
    <property type="project" value="UniProtKB-EC"/>
</dbReference>
<dbReference type="EMBL" id="CP011542">
    <property type="protein sequence ID" value="AKK05173.1"/>
    <property type="molecule type" value="Genomic_DNA"/>
</dbReference>
<dbReference type="PANTHER" id="PTHR18964">
    <property type="entry name" value="ROK (REPRESSOR, ORF, KINASE) FAMILY"/>
    <property type="match status" value="1"/>
</dbReference>
<accession>A0A0G3H038</accession>
<organism evidence="2 3">
    <name type="scientific">Corynebacterium mustelae</name>
    <dbReference type="NCBI Taxonomy" id="571915"/>
    <lineage>
        <taxon>Bacteria</taxon>
        <taxon>Bacillati</taxon>
        <taxon>Actinomycetota</taxon>
        <taxon>Actinomycetes</taxon>
        <taxon>Mycobacteriales</taxon>
        <taxon>Corynebacteriaceae</taxon>
        <taxon>Corynebacterium</taxon>
    </lineage>
</organism>
<dbReference type="Pfam" id="PF00480">
    <property type="entry name" value="ROK"/>
    <property type="match status" value="1"/>
</dbReference>
<dbReference type="Proteomes" id="UP000035199">
    <property type="component" value="Chromosome"/>
</dbReference>
<dbReference type="Gene3D" id="3.30.420.40">
    <property type="match status" value="2"/>
</dbReference>
<dbReference type="EC" id="2.7.1.2" evidence="2"/>
<keyword evidence="3" id="KW-1185">Reference proteome</keyword>
<protein>
    <submittedName>
        <fullName evidence="2">Transcriptional regulator/sugar kinase</fullName>
        <ecNumber evidence="2">2.7.1.2</ecNumber>
    </submittedName>
</protein>
<name>A0A0G3H038_9CORY</name>
<dbReference type="PATRIC" id="fig|571915.4.peg.884"/>
<dbReference type="SUPFAM" id="SSF53067">
    <property type="entry name" value="Actin-like ATPase domain"/>
    <property type="match status" value="1"/>
</dbReference>
<sequence>MSTQTILGIDIGGTKTAYILVDETGAIIARHRHDTTDAAAMVAQIVEYVGFLHPYPAAIGIGTTGIVDPKHGKILAASDAISGWSGFQLRTILEAKLGIPVVVENDVNAFLLGEFSHGGHGTNNLLGVMLGTGVGGAVLYNGTLIKGESGAAAEIGHMPGFGDLPCTCGGFGHLETRSAGRAIAKRYTERTGIAATTQDVAQSARAGDTDACEVLYDAGFQLGKALCMAATLFDVTTVVIGGGVLGAWDILQPACHDALETYPLVTGKNIAIRHAQVGDDAVALGAIFAARAAITG</sequence>
<dbReference type="InterPro" id="IPR043129">
    <property type="entry name" value="ATPase_NBD"/>
</dbReference>
<dbReference type="AlphaFoldDB" id="A0A0G3H038"/>
<evidence type="ECO:0000313" key="3">
    <source>
        <dbReference type="Proteomes" id="UP000035199"/>
    </source>
</evidence>
<dbReference type="STRING" id="571915.CMUST_04150"/>
<dbReference type="InterPro" id="IPR000600">
    <property type="entry name" value="ROK"/>
</dbReference>
<gene>
    <name evidence="2" type="ORF">CMUST_04150</name>
</gene>
<dbReference type="PANTHER" id="PTHR18964:SF169">
    <property type="entry name" value="N-ACETYLMANNOSAMINE KINASE"/>
    <property type="match status" value="1"/>
</dbReference>
<proteinExistence type="inferred from homology"/>